<dbReference type="Pfam" id="PF02113">
    <property type="entry name" value="Peptidase_S13"/>
    <property type="match status" value="2"/>
</dbReference>
<feature type="region of interest" description="Disordered" evidence="3">
    <location>
        <begin position="35"/>
        <end position="70"/>
    </location>
</feature>
<name>A0ABP4EXU4_9ACTN</name>
<accession>A0ABP4EXU4</accession>
<dbReference type="Proteomes" id="UP001499979">
    <property type="component" value="Unassembled WGS sequence"/>
</dbReference>
<evidence type="ECO:0000313" key="5">
    <source>
        <dbReference type="Proteomes" id="UP001499979"/>
    </source>
</evidence>
<reference evidence="5" key="1">
    <citation type="journal article" date="2019" name="Int. J. Syst. Evol. Microbiol.">
        <title>The Global Catalogue of Microorganisms (GCM) 10K type strain sequencing project: providing services to taxonomists for standard genome sequencing and annotation.</title>
        <authorList>
            <consortium name="The Broad Institute Genomics Platform"/>
            <consortium name="The Broad Institute Genome Sequencing Center for Infectious Disease"/>
            <person name="Wu L."/>
            <person name="Ma J."/>
        </authorList>
    </citation>
    <scope>NUCLEOTIDE SEQUENCE [LARGE SCALE GENOMIC DNA]</scope>
    <source>
        <strain evidence="5">JCM 11813</strain>
    </source>
</reference>
<feature type="compositionally biased region" description="Pro residues" evidence="3">
    <location>
        <begin position="40"/>
        <end position="52"/>
    </location>
</feature>
<evidence type="ECO:0000313" key="4">
    <source>
        <dbReference type="EMBL" id="GAA1134892.1"/>
    </source>
</evidence>
<evidence type="ECO:0000256" key="2">
    <source>
        <dbReference type="ARBA" id="ARBA00022801"/>
    </source>
</evidence>
<comment type="similarity">
    <text evidence="1">Belongs to the peptidase S13 family.</text>
</comment>
<keyword evidence="5" id="KW-1185">Reference proteome</keyword>
<organism evidence="4 5">
    <name type="scientific">Nocardioides aquiterrae</name>
    <dbReference type="NCBI Taxonomy" id="203799"/>
    <lineage>
        <taxon>Bacteria</taxon>
        <taxon>Bacillati</taxon>
        <taxon>Actinomycetota</taxon>
        <taxon>Actinomycetes</taxon>
        <taxon>Propionibacteriales</taxon>
        <taxon>Nocardioidaceae</taxon>
        <taxon>Nocardioides</taxon>
    </lineage>
</organism>
<dbReference type="SUPFAM" id="SSF56601">
    <property type="entry name" value="beta-lactamase/transpeptidase-like"/>
    <property type="match status" value="1"/>
</dbReference>
<evidence type="ECO:0000256" key="1">
    <source>
        <dbReference type="ARBA" id="ARBA00006096"/>
    </source>
</evidence>
<comment type="caution">
    <text evidence="4">The sequence shown here is derived from an EMBL/GenBank/DDBJ whole genome shotgun (WGS) entry which is preliminary data.</text>
</comment>
<dbReference type="NCBIfam" id="TIGR00666">
    <property type="entry name" value="PBP4"/>
    <property type="match status" value="1"/>
</dbReference>
<dbReference type="RefSeq" id="WP_343906762.1">
    <property type="nucleotide sequence ID" value="NZ_BAAAJE010000006.1"/>
</dbReference>
<dbReference type="EMBL" id="BAAAJE010000006">
    <property type="protein sequence ID" value="GAA1134892.1"/>
    <property type="molecule type" value="Genomic_DNA"/>
</dbReference>
<dbReference type="PANTHER" id="PTHR30023:SF0">
    <property type="entry name" value="PENICILLIN-SENSITIVE CARBOXYPEPTIDASE A"/>
    <property type="match status" value="1"/>
</dbReference>
<feature type="compositionally biased region" description="Low complexity" evidence="3">
    <location>
        <begin position="53"/>
        <end position="70"/>
    </location>
</feature>
<dbReference type="InterPro" id="IPR012338">
    <property type="entry name" value="Beta-lactam/transpept-like"/>
</dbReference>
<gene>
    <name evidence="4" type="ORF">GCM10009606_13930</name>
</gene>
<dbReference type="Gene3D" id="3.40.710.10">
    <property type="entry name" value="DD-peptidase/beta-lactamase superfamily"/>
    <property type="match status" value="2"/>
</dbReference>
<evidence type="ECO:0008006" key="6">
    <source>
        <dbReference type="Google" id="ProtNLM"/>
    </source>
</evidence>
<dbReference type="PANTHER" id="PTHR30023">
    <property type="entry name" value="D-ALANYL-D-ALANINE CARBOXYPEPTIDASE"/>
    <property type="match status" value="1"/>
</dbReference>
<proteinExistence type="inferred from homology"/>
<dbReference type="PRINTS" id="PR00922">
    <property type="entry name" value="DADACBPTASE3"/>
</dbReference>
<protein>
    <recommendedName>
        <fullName evidence="6">Serine-type D-Ala-D-Ala carboxypeptidase</fullName>
    </recommendedName>
</protein>
<evidence type="ECO:0000256" key="3">
    <source>
        <dbReference type="SAM" id="MobiDB-lite"/>
    </source>
</evidence>
<keyword evidence="2" id="KW-0378">Hydrolase</keyword>
<dbReference type="InterPro" id="IPR000667">
    <property type="entry name" value="Peptidase_S13"/>
</dbReference>
<sequence length="450" mass="45205">MGRRDARHRRLALWLPVGLVLAVLAAAGTAYLVDPEAPRDPSPAAVPPPPGLELPAVTTPAPVAGPVAGTPDPAKVRRALAGPLRDADLGRHVLATVSALDGTLLYSTGTGEAAPASTMKLLTTTAALETLGPDHTFTTTVVAAGPRRVVLVGGGDPLLSVPDLTRLARATAAAVDGPVRVGYDAHLFSGPAVNPHWEPGYVPEEVSPISALWVGEGDGEADPPAAAAAQFTTALGRAGVRVLGEPAPAHAPADGPELASVDSEPLAGIVEHTLLTSDNNAAEVLARHVGLATSGTGSFRAGVAGVLDTLDALGVPTSRAVVHDGSGLSRGDRLDPDTLTAVLETAGSDAHPELRSVLTGLPVAGFTGSLEYRFDAEDAGRGLVRAKTGTLSGVSALAGTVVDRDGVPMVFALLADRIAVVDTLDARAALDDATSALAACRCGGAGTVAP</sequence>